<keyword evidence="3" id="KW-1185">Reference proteome</keyword>
<accession>A0AAF1B8C9</accession>
<dbReference type="Proteomes" id="UP000077755">
    <property type="component" value="Chromosome 7"/>
</dbReference>
<reference evidence="2" key="2">
    <citation type="submission" date="2022-03" db="EMBL/GenBank/DDBJ databases">
        <title>Draft title - Genomic analysis of global carrot germplasm unveils the trajectory of domestication and the origin of high carotenoid orange carrot.</title>
        <authorList>
            <person name="Iorizzo M."/>
            <person name="Ellison S."/>
            <person name="Senalik D."/>
            <person name="Macko-Podgorni A."/>
            <person name="Grzebelus D."/>
            <person name="Bostan H."/>
            <person name="Rolling W."/>
            <person name="Curaba J."/>
            <person name="Simon P."/>
        </authorList>
    </citation>
    <scope>NUCLEOTIDE SEQUENCE</scope>
    <source>
        <tissue evidence="2">Leaf</tissue>
    </source>
</reference>
<dbReference type="PANTHER" id="PTHR47718">
    <property type="entry name" value="OS01G0519700 PROTEIN"/>
    <property type="match status" value="1"/>
</dbReference>
<name>A0AAF1B8C9_DAUCS</name>
<reference evidence="2" key="1">
    <citation type="journal article" date="2016" name="Nat. Genet.">
        <title>A high-quality carrot genome assembly provides new insights into carotenoid accumulation and asterid genome evolution.</title>
        <authorList>
            <person name="Iorizzo M."/>
            <person name="Ellison S."/>
            <person name="Senalik D."/>
            <person name="Zeng P."/>
            <person name="Satapoomin P."/>
            <person name="Huang J."/>
            <person name="Bowman M."/>
            <person name="Iovene M."/>
            <person name="Sanseverino W."/>
            <person name="Cavagnaro P."/>
            <person name="Yildiz M."/>
            <person name="Macko-Podgorni A."/>
            <person name="Moranska E."/>
            <person name="Grzebelus E."/>
            <person name="Grzebelus D."/>
            <person name="Ashrafi H."/>
            <person name="Zheng Z."/>
            <person name="Cheng S."/>
            <person name="Spooner D."/>
            <person name="Van Deynze A."/>
            <person name="Simon P."/>
        </authorList>
    </citation>
    <scope>NUCLEOTIDE SEQUENCE</scope>
    <source>
        <tissue evidence="2">Leaf</tissue>
    </source>
</reference>
<gene>
    <name evidence="2" type="ORF">DCAR_0727909</name>
</gene>
<dbReference type="InterPro" id="IPR018289">
    <property type="entry name" value="MULE_transposase_dom"/>
</dbReference>
<proteinExistence type="predicted"/>
<dbReference type="Pfam" id="PF10551">
    <property type="entry name" value="MULE"/>
    <property type="match status" value="1"/>
</dbReference>
<dbReference type="EMBL" id="CP093349">
    <property type="protein sequence ID" value="WOH08468.1"/>
    <property type="molecule type" value="Genomic_DNA"/>
</dbReference>
<dbReference type="PANTHER" id="PTHR47718:SF7">
    <property type="entry name" value="PROTEIN FAR1-RELATED SEQUENCE"/>
    <property type="match status" value="1"/>
</dbReference>
<dbReference type="AlphaFoldDB" id="A0AAF1B8C9"/>
<evidence type="ECO:0000313" key="2">
    <source>
        <dbReference type="EMBL" id="WOH08468.1"/>
    </source>
</evidence>
<protein>
    <recommendedName>
        <fullName evidence="1">MULE transposase domain-containing protein</fullName>
    </recommendedName>
</protein>
<evidence type="ECO:0000313" key="3">
    <source>
        <dbReference type="Proteomes" id="UP000077755"/>
    </source>
</evidence>
<sequence length="106" mass="12801">MPFAPFTGVNHHRQSILFSCALVSDEREETFVWLFRQWLNCMWNESPRAIITDQDLAIDNAIKKVFPHTHHRYCQWHLGLHEYCEHLRSLQCDHPTFNEDYNMWAK</sequence>
<organism evidence="2 3">
    <name type="scientific">Daucus carota subsp. sativus</name>
    <name type="common">Carrot</name>
    <dbReference type="NCBI Taxonomy" id="79200"/>
    <lineage>
        <taxon>Eukaryota</taxon>
        <taxon>Viridiplantae</taxon>
        <taxon>Streptophyta</taxon>
        <taxon>Embryophyta</taxon>
        <taxon>Tracheophyta</taxon>
        <taxon>Spermatophyta</taxon>
        <taxon>Magnoliopsida</taxon>
        <taxon>eudicotyledons</taxon>
        <taxon>Gunneridae</taxon>
        <taxon>Pentapetalae</taxon>
        <taxon>asterids</taxon>
        <taxon>campanulids</taxon>
        <taxon>Apiales</taxon>
        <taxon>Apiaceae</taxon>
        <taxon>Apioideae</taxon>
        <taxon>Scandiceae</taxon>
        <taxon>Daucinae</taxon>
        <taxon>Daucus</taxon>
        <taxon>Daucus sect. Daucus</taxon>
    </lineage>
</organism>
<evidence type="ECO:0000259" key="1">
    <source>
        <dbReference type="Pfam" id="PF10551"/>
    </source>
</evidence>
<feature type="domain" description="MULE transposase" evidence="1">
    <location>
        <begin position="1"/>
        <end position="78"/>
    </location>
</feature>